<dbReference type="Proteomes" id="UP001152885">
    <property type="component" value="Unassembled WGS sequence"/>
</dbReference>
<dbReference type="AlphaFoldDB" id="A0A9W4X821"/>
<comment type="similarity">
    <text evidence="3">Belongs to the MNN1/MNT family.</text>
</comment>
<evidence type="ECO:0000256" key="9">
    <source>
        <dbReference type="ARBA" id="ARBA00023034"/>
    </source>
</evidence>
<dbReference type="GO" id="GO:0006493">
    <property type="term" value="P:protein O-linked glycosylation"/>
    <property type="evidence" value="ECO:0007669"/>
    <property type="project" value="TreeGrafter"/>
</dbReference>
<comment type="subcellular location">
    <subcellularLocation>
        <location evidence="1">Golgi apparatus membrane</location>
        <topology evidence="1">Single-pass type II membrane protein</topology>
    </subcellularLocation>
</comment>
<evidence type="ECO:0000256" key="6">
    <source>
        <dbReference type="ARBA" id="ARBA00022692"/>
    </source>
</evidence>
<organism evidence="12 13">
    <name type="scientific">Candida verbasci</name>
    <dbReference type="NCBI Taxonomy" id="1227364"/>
    <lineage>
        <taxon>Eukaryota</taxon>
        <taxon>Fungi</taxon>
        <taxon>Dikarya</taxon>
        <taxon>Ascomycota</taxon>
        <taxon>Saccharomycotina</taxon>
        <taxon>Pichiomycetes</taxon>
        <taxon>Debaryomycetaceae</taxon>
        <taxon>Candida/Lodderomyces clade</taxon>
        <taxon>Candida</taxon>
    </lineage>
</organism>
<comment type="caution">
    <text evidence="12">The sequence shown here is derived from an EMBL/GenBank/DDBJ whole genome shotgun (WGS) entry which is preliminary data.</text>
</comment>
<dbReference type="PANTHER" id="PTHR31392">
    <property type="entry name" value="ALPHA-1,3-MANNOSYLTRANSFERASE MNN1-RELATED"/>
    <property type="match status" value="1"/>
</dbReference>
<evidence type="ECO:0000256" key="10">
    <source>
        <dbReference type="ARBA" id="ARBA00023136"/>
    </source>
</evidence>
<dbReference type="InterPro" id="IPR022751">
    <property type="entry name" value="Alpha_mannosyltransferase"/>
</dbReference>
<keyword evidence="13" id="KW-1185">Reference proteome</keyword>
<keyword evidence="8" id="KW-1133">Transmembrane helix</keyword>
<evidence type="ECO:0000256" key="5">
    <source>
        <dbReference type="ARBA" id="ARBA00022679"/>
    </source>
</evidence>
<dbReference type="GO" id="GO:0000033">
    <property type="term" value="F:alpha-1,3-mannosyltransferase activity"/>
    <property type="evidence" value="ECO:0007669"/>
    <property type="project" value="TreeGrafter"/>
</dbReference>
<dbReference type="PANTHER" id="PTHR31392:SF1">
    <property type="entry name" value="ALPHA-1,3-MANNOSYLTRANSFERASE MNN1-RELATED"/>
    <property type="match status" value="1"/>
</dbReference>
<keyword evidence="6" id="KW-0812">Transmembrane</keyword>
<keyword evidence="5" id="KW-0808">Transferase</keyword>
<evidence type="ECO:0000256" key="3">
    <source>
        <dbReference type="ARBA" id="ARBA00009105"/>
    </source>
</evidence>
<reference evidence="12" key="1">
    <citation type="submission" date="2022-12" db="EMBL/GenBank/DDBJ databases">
        <authorList>
            <person name="Brejova B."/>
        </authorList>
    </citation>
    <scope>NUCLEOTIDE SEQUENCE</scope>
</reference>
<evidence type="ECO:0000313" key="13">
    <source>
        <dbReference type="Proteomes" id="UP001152885"/>
    </source>
</evidence>
<evidence type="ECO:0000256" key="8">
    <source>
        <dbReference type="ARBA" id="ARBA00022989"/>
    </source>
</evidence>
<evidence type="ECO:0000313" key="12">
    <source>
        <dbReference type="EMBL" id="CAI5755548.1"/>
    </source>
</evidence>
<proteinExistence type="inferred from homology"/>
<name>A0A9W4X821_9ASCO</name>
<evidence type="ECO:0000256" key="7">
    <source>
        <dbReference type="ARBA" id="ARBA00022968"/>
    </source>
</evidence>
<dbReference type="GO" id="GO:0000139">
    <property type="term" value="C:Golgi membrane"/>
    <property type="evidence" value="ECO:0007669"/>
    <property type="project" value="UniProtKB-SubCell"/>
</dbReference>
<dbReference type="EMBL" id="CANTUO010000001">
    <property type="protein sequence ID" value="CAI5755548.1"/>
    <property type="molecule type" value="Genomic_DNA"/>
</dbReference>
<protein>
    <submittedName>
        <fullName evidence="12">Uncharacterized protein</fullName>
    </submittedName>
</protein>
<sequence length="473" mass="54656">MRLHLKKTIVLVTICLVLILWKKKPVYSKIIKVSAKDHCSLLNIKQFDPLIYKRKKWIKDKTREARRLHKHDGYDYITEVNNEFNKLRKEQAEIEKSLIENLCRLKNCVTTETGEGRGIVILVENVENVKNVLRLVKVLNTGLPIEFIVKSEIEGLKQYGKVIKTDGSLLSAAIYNTFDEFLIVSEHVLPFEIEQVFEFDRFKETGVYLFKSPTILSNRVTKFKPGFHESASLIKKLVSGKGYTSRFFDLQFSNIMDQHLIAMKKSKVVPGLKIAEYMSNQDLIKLRVSGSDLIWLGLEISGIKVPFNYNHAVATGIYIDGEICSSSHGQVSDNDDVTLLYVTTYQLENSFNSKFRFLLERYKIKKTAHVSIFDKATSIDRIDTSVYSKVIKNPLVIENLIKPPILSRKVYVHSFDEPDEAWMLQKNNFNIFPYYCVYESIGDPLKEGSRGLTVNVDEELQKRYEQIVNKWLE</sequence>
<evidence type="ECO:0000256" key="1">
    <source>
        <dbReference type="ARBA" id="ARBA00004323"/>
    </source>
</evidence>
<evidence type="ECO:0000256" key="11">
    <source>
        <dbReference type="ARBA" id="ARBA00023180"/>
    </source>
</evidence>
<keyword evidence="9" id="KW-0333">Golgi apparatus</keyword>
<accession>A0A9W4X821</accession>
<keyword evidence="11" id="KW-0325">Glycoprotein</keyword>
<evidence type="ECO:0000256" key="4">
    <source>
        <dbReference type="ARBA" id="ARBA00022676"/>
    </source>
</evidence>
<dbReference type="OrthoDB" id="430354at2759"/>
<dbReference type="Pfam" id="PF11051">
    <property type="entry name" value="Mannosyl_trans3"/>
    <property type="match status" value="1"/>
</dbReference>
<keyword evidence="7" id="KW-0735">Signal-anchor</keyword>
<keyword evidence="4" id="KW-0328">Glycosyltransferase</keyword>
<comment type="pathway">
    <text evidence="2">Protein modification; protein glycosylation.</text>
</comment>
<gene>
    <name evidence="12" type="ORF">CANVERA_P0064</name>
</gene>
<evidence type="ECO:0000256" key="2">
    <source>
        <dbReference type="ARBA" id="ARBA00004922"/>
    </source>
</evidence>
<keyword evidence="10" id="KW-0472">Membrane</keyword>